<dbReference type="GO" id="GO:0005856">
    <property type="term" value="C:cytoskeleton"/>
    <property type="evidence" value="ECO:0007669"/>
    <property type="project" value="TreeGrafter"/>
</dbReference>
<evidence type="ECO:0000313" key="4">
    <source>
        <dbReference type="Proteomes" id="UP000546200"/>
    </source>
</evidence>
<evidence type="ECO:0000259" key="2">
    <source>
        <dbReference type="SMART" id="SM01007"/>
    </source>
</evidence>
<comment type="similarity">
    <text evidence="1">Belongs to the aldolase class II family.</text>
</comment>
<dbReference type="InterPro" id="IPR036409">
    <property type="entry name" value="Aldolase_II/adducin_N_sf"/>
</dbReference>
<dbReference type="Gene3D" id="3.40.225.10">
    <property type="entry name" value="Class II aldolase/adducin N-terminal domain"/>
    <property type="match status" value="1"/>
</dbReference>
<name>A0A7W9EUB8_9SPHN</name>
<dbReference type="Proteomes" id="UP000546200">
    <property type="component" value="Unassembled WGS sequence"/>
</dbReference>
<dbReference type="AlphaFoldDB" id="A0A7W9EUB8"/>
<organism evidence="3 4">
    <name type="scientific">Sphingomonas aerophila</name>
    <dbReference type="NCBI Taxonomy" id="1344948"/>
    <lineage>
        <taxon>Bacteria</taxon>
        <taxon>Pseudomonadati</taxon>
        <taxon>Pseudomonadota</taxon>
        <taxon>Alphaproteobacteria</taxon>
        <taxon>Sphingomonadales</taxon>
        <taxon>Sphingomonadaceae</taxon>
        <taxon>Sphingomonas</taxon>
    </lineage>
</organism>
<comment type="caution">
    <text evidence="3">The sequence shown here is derived from an EMBL/GenBank/DDBJ whole genome shotgun (WGS) entry which is preliminary data.</text>
</comment>
<dbReference type="InterPro" id="IPR051017">
    <property type="entry name" value="Aldolase-II_Adducin_sf"/>
</dbReference>
<dbReference type="Pfam" id="PF00596">
    <property type="entry name" value="Aldolase_II"/>
    <property type="match status" value="1"/>
</dbReference>
<dbReference type="SUPFAM" id="SSF53639">
    <property type="entry name" value="AraD/HMP-PK domain-like"/>
    <property type="match status" value="1"/>
</dbReference>
<keyword evidence="4" id="KW-1185">Reference proteome</keyword>
<evidence type="ECO:0000256" key="1">
    <source>
        <dbReference type="ARBA" id="ARBA00037961"/>
    </source>
</evidence>
<dbReference type="PANTHER" id="PTHR10672">
    <property type="entry name" value="ADDUCIN"/>
    <property type="match status" value="1"/>
</dbReference>
<dbReference type="InterPro" id="IPR001303">
    <property type="entry name" value="Aldolase_II/adducin_N"/>
</dbReference>
<dbReference type="EMBL" id="JACIJK010000005">
    <property type="protein sequence ID" value="MBB5715129.1"/>
    <property type="molecule type" value="Genomic_DNA"/>
</dbReference>
<gene>
    <name evidence="3" type="ORF">FHS94_001970</name>
</gene>
<accession>A0A7W9EUB8</accession>
<feature type="domain" description="Class II aldolase/adducin N-terminal" evidence="2">
    <location>
        <begin position="30"/>
        <end position="210"/>
    </location>
</feature>
<protein>
    <submittedName>
        <fullName evidence="3">Ribulose-5-phosphate 4-epimerase/fuculose-1-phosphate aldolase</fullName>
    </submittedName>
</protein>
<dbReference type="RefSeq" id="WP_184057133.1">
    <property type="nucleotide sequence ID" value="NZ_JACIJK010000005.1"/>
</dbReference>
<evidence type="ECO:0000313" key="3">
    <source>
        <dbReference type="EMBL" id="MBB5715129.1"/>
    </source>
</evidence>
<sequence>MATLAPADARVHAAEIHANGYAPGEWEARVDLAAAYRLVALYGWDDLIFTHLSARVPGPEHHFLINPYNMMFEEITASSLVKIDVDGNPVGKTDQPVNPAGFTIHSAIHMAREDAAAVMHLHTPHGQAVSAMRFGLLPHTQTAMIAGHDVAYHDYEGIATDLDERERLVADLGARNAMILRNHGTLAVGESVGACFVRLYFLERACEAQVLMLAAGRDNLNDPHEDVGAKVAMQSNPKGMGMVAERLAWPALKRKLDRVDPTYKN</sequence>
<reference evidence="3 4" key="1">
    <citation type="submission" date="2020-08" db="EMBL/GenBank/DDBJ databases">
        <title>Genomic Encyclopedia of Type Strains, Phase IV (KMG-IV): sequencing the most valuable type-strain genomes for metagenomic binning, comparative biology and taxonomic classification.</title>
        <authorList>
            <person name="Goeker M."/>
        </authorList>
    </citation>
    <scope>NUCLEOTIDE SEQUENCE [LARGE SCALE GENOMIC DNA]</scope>
    <source>
        <strain evidence="3 4">DSM 100044</strain>
    </source>
</reference>
<dbReference type="GO" id="GO:0051015">
    <property type="term" value="F:actin filament binding"/>
    <property type="evidence" value="ECO:0007669"/>
    <property type="project" value="TreeGrafter"/>
</dbReference>
<dbReference type="PANTHER" id="PTHR10672:SF3">
    <property type="entry name" value="PROTEIN HU-LI TAI SHAO"/>
    <property type="match status" value="1"/>
</dbReference>
<dbReference type="SMART" id="SM01007">
    <property type="entry name" value="Aldolase_II"/>
    <property type="match status" value="1"/>
</dbReference>
<dbReference type="NCBIfam" id="NF005451">
    <property type="entry name" value="PRK07044.1"/>
    <property type="match status" value="1"/>
</dbReference>
<proteinExistence type="inferred from homology"/>